<dbReference type="GO" id="GO:0003723">
    <property type="term" value="F:RNA binding"/>
    <property type="evidence" value="ECO:0007669"/>
    <property type="project" value="TreeGrafter"/>
</dbReference>
<dbReference type="InterPro" id="IPR038257">
    <property type="entry name" value="CRISPR-assoc_Cas3_HD_sf"/>
</dbReference>
<dbReference type="Pfam" id="PF22590">
    <property type="entry name" value="Cas3-like_C_2"/>
    <property type="match status" value="1"/>
</dbReference>
<dbReference type="RefSeq" id="WP_309853937.1">
    <property type="nucleotide sequence ID" value="NZ_JAVDQJ010000004.1"/>
</dbReference>
<dbReference type="SUPFAM" id="SSF52540">
    <property type="entry name" value="P-loop containing nucleoside triphosphate hydrolases"/>
    <property type="match status" value="1"/>
</dbReference>
<organism evidence="12 13">
    <name type="scientific">Deinococcus soli</name>
    <name type="common">ex Cha et al. 2016</name>
    <dbReference type="NCBI Taxonomy" id="1309411"/>
    <lineage>
        <taxon>Bacteria</taxon>
        <taxon>Thermotogati</taxon>
        <taxon>Deinococcota</taxon>
        <taxon>Deinococci</taxon>
        <taxon>Deinococcales</taxon>
        <taxon>Deinococcaceae</taxon>
        <taxon>Deinococcus</taxon>
    </lineage>
</organism>
<evidence type="ECO:0000259" key="11">
    <source>
        <dbReference type="PROSITE" id="PS51643"/>
    </source>
</evidence>
<dbReference type="EC" id="3.1.-.-" evidence="12"/>
<feature type="domain" description="Helicase ATP-binding" evidence="10">
    <location>
        <begin position="284"/>
        <end position="480"/>
    </location>
</feature>
<dbReference type="Proteomes" id="UP001185331">
    <property type="component" value="Unassembled WGS sequence"/>
</dbReference>
<dbReference type="InterPro" id="IPR041372">
    <property type="entry name" value="Cas3_C"/>
</dbReference>
<dbReference type="InterPro" id="IPR006483">
    <property type="entry name" value="CRISPR-assoc_Cas3_HD"/>
</dbReference>
<name>A0AAE4BNC9_9DEIO</name>
<dbReference type="Pfam" id="PF18019">
    <property type="entry name" value="Cas3_HD"/>
    <property type="match status" value="1"/>
</dbReference>
<keyword evidence="4" id="KW-0479">Metal-binding</keyword>
<accession>A0AAE4BNC9</accession>
<keyword evidence="12" id="KW-0255">Endonuclease</keyword>
<dbReference type="NCBIfam" id="TIGR01596">
    <property type="entry name" value="cas3_HD"/>
    <property type="match status" value="1"/>
</dbReference>
<dbReference type="Pfam" id="PF18395">
    <property type="entry name" value="Cas3_C"/>
    <property type="match status" value="1"/>
</dbReference>
<evidence type="ECO:0000256" key="9">
    <source>
        <dbReference type="ARBA" id="ARBA00023118"/>
    </source>
</evidence>
<protein>
    <submittedName>
        <fullName evidence="12">CRISPR-associated endonuclease/helicase Cas3</fullName>
        <ecNumber evidence="12">3.1.-.-</ecNumber>
        <ecNumber evidence="12">3.6.4.-</ecNumber>
    </submittedName>
</protein>
<dbReference type="PANTHER" id="PTHR47963:SF9">
    <property type="entry name" value="CRISPR-ASSOCIATED ENDONUCLEASE_HELICASE CAS3"/>
    <property type="match status" value="1"/>
</dbReference>
<dbReference type="NCBIfam" id="TIGR01587">
    <property type="entry name" value="cas3_core"/>
    <property type="match status" value="1"/>
</dbReference>
<keyword evidence="5" id="KW-0547">Nucleotide-binding</keyword>
<dbReference type="GO" id="GO:0004519">
    <property type="term" value="F:endonuclease activity"/>
    <property type="evidence" value="ECO:0007669"/>
    <property type="project" value="UniProtKB-KW"/>
</dbReference>
<evidence type="ECO:0000313" key="13">
    <source>
        <dbReference type="Proteomes" id="UP001185331"/>
    </source>
</evidence>
<dbReference type="PROSITE" id="PS51643">
    <property type="entry name" value="HD_CAS3"/>
    <property type="match status" value="1"/>
</dbReference>
<evidence type="ECO:0000256" key="5">
    <source>
        <dbReference type="ARBA" id="ARBA00022741"/>
    </source>
</evidence>
<dbReference type="Gene3D" id="1.10.3210.30">
    <property type="match status" value="1"/>
</dbReference>
<dbReference type="GO" id="GO:0051607">
    <property type="term" value="P:defense response to virus"/>
    <property type="evidence" value="ECO:0007669"/>
    <property type="project" value="UniProtKB-KW"/>
</dbReference>
<dbReference type="InterPro" id="IPR006474">
    <property type="entry name" value="Helicase_Cas3_CRISPR-ass_core"/>
</dbReference>
<dbReference type="GO" id="GO:0016787">
    <property type="term" value="F:hydrolase activity"/>
    <property type="evidence" value="ECO:0007669"/>
    <property type="project" value="UniProtKB-KW"/>
</dbReference>
<sequence>MPSPDPFQLLTAAWAKSTDPARRQVRVSLLAHLVIVGTVAEALLERDPDTSARLSRALKLSGDNARRFLAAMIALHDIGKLSPSFQAQSPDDAQALRALLPVRYTGEHIRHELLSMTILFETLRGLSWRKDAAALLVSAIGAHHGWVRSMDVAGEESSAGRGNATWADAQRRAALTFLQHLDVAVTSPAADLDALPFMTLAGLTVQADWIGSSVNAGGVEHLLKGGLRAAWDAFLPRARAELDRLRVLHPVALREPDSVGAAFDYLAPGTFKARPLQTVLAEVLAQSARARLVLIEAPMGEGKTEAALWAHLTSGNTRGLYVAMPTQATSNQMLGRAERFLQAHVTGSANLNLVHGGTALNTHLAELRERANLPGEHVAAGEWFTRSKRGLLTQFGVGTVDQALAGVLNGKFGPLRLFGLSGKTVVIDEAHAYDAYTGGLVKHLLRWLKDLDVTVVLMSATLPEERRTEYLTAFGVTPDARPTYPYVTVVDSAGVIRSRRFRAKRRKPVTIEHFRPSGMIDDSDGLTDIARCLIEETRDGGYVAAVVNTVERAQQLFMLVRAALERQYGPGAAAQALLFHARVAVEDRAVTEEEVLRVFGPDHKRRKGRRILIATQVVEQSLDLDFDFMVTDIAPVDLVLQRLGRVHRHVGRRRPRNLRQPRVRIYSPNHTLGPQPADQLAMPYLAGIDVLFLSWVALRQTARVSFPADVDRLVQMVYADPHRVTFAGSDRDVAAHEQKYTTWRLHADQERIKMRTLAMTHSVADPDRFEETSVAGEFQGDVEEMAARLATRLGEETVTAVLLHRSSAGLFLDAACTRPAPMSGPLSLDDARALTARSVRLGRAGLVQELKAAVVPAWEASGMTRMFRPLILDGGRREIGSTIVELCPLRGVVYHAVNARQEP</sequence>
<dbReference type="AlphaFoldDB" id="A0AAE4BNC9"/>
<keyword evidence="8" id="KW-0067">ATP-binding</keyword>
<evidence type="ECO:0000259" key="10">
    <source>
        <dbReference type="PROSITE" id="PS51192"/>
    </source>
</evidence>
<dbReference type="InterPro" id="IPR050547">
    <property type="entry name" value="DEAD_box_RNA_helicases"/>
</dbReference>
<keyword evidence="7" id="KW-0347">Helicase</keyword>
<dbReference type="InterPro" id="IPR014001">
    <property type="entry name" value="Helicase_ATP-bd"/>
</dbReference>
<comment type="similarity">
    <text evidence="2">In the central section; belongs to the CRISPR-associated helicase Cas3 family.</text>
</comment>
<dbReference type="SMART" id="SM00487">
    <property type="entry name" value="DEXDc"/>
    <property type="match status" value="1"/>
</dbReference>
<evidence type="ECO:0000256" key="4">
    <source>
        <dbReference type="ARBA" id="ARBA00022723"/>
    </source>
</evidence>
<keyword evidence="3" id="KW-0540">Nuclease</keyword>
<evidence type="ECO:0000256" key="8">
    <source>
        <dbReference type="ARBA" id="ARBA00022840"/>
    </source>
</evidence>
<reference evidence="12" key="1">
    <citation type="submission" date="2023-07" db="EMBL/GenBank/DDBJ databases">
        <title>Sorghum-associated microbial communities from plants grown in Nebraska, USA.</title>
        <authorList>
            <person name="Schachtman D."/>
        </authorList>
    </citation>
    <scope>NUCLEOTIDE SEQUENCE</scope>
    <source>
        <strain evidence="12">BE330</strain>
    </source>
</reference>
<dbReference type="InterPro" id="IPR027417">
    <property type="entry name" value="P-loop_NTPase"/>
</dbReference>
<feature type="domain" description="HD Cas3-type" evidence="11">
    <location>
        <begin position="22"/>
        <end position="210"/>
    </location>
</feature>
<dbReference type="GO" id="GO:0005524">
    <property type="term" value="F:ATP binding"/>
    <property type="evidence" value="ECO:0007669"/>
    <property type="project" value="UniProtKB-KW"/>
</dbReference>
<proteinExistence type="inferred from homology"/>
<keyword evidence="6 12" id="KW-0378">Hydrolase</keyword>
<evidence type="ECO:0000256" key="1">
    <source>
        <dbReference type="ARBA" id="ARBA00006847"/>
    </source>
</evidence>
<evidence type="ECO:0000256" key="6">
    <source>
        <dbReference type="ARBA" id="ARBA00022801"/>
    </source>
</evidence>
<dbReference type="PROSITE" id="PS51192">
    <property type="entry name" value="HELICASE_ATP_BIND_1"/>
    <property type="match status" value="1"/>
</dbReference>
<comment type="similarity">
    <text evidence="1">In the N-terminal section; belongs to the CRISPR-associated nuclease Cas3-HD family.</text>
</comment>
<dbReference type="InterPro" id="IPR054712">
    <property type="entry name" value="Cas3-like_dom"/>
</dbReference>
<evidence type="ECO:0000256" key="7">
    <source>
        <dbReference type="ARBA" id="ARBA00022806"/>
    </source>
</evidence>
<dbReference type="PANTHER" id="PTHR47963">
    <property type="entry name" value="DEAD-BOX ATP-DEPENDENT RNA HELICASE 47, MITOCHONDRIAL"/>
    <property type="match status" value="1"/>
</dbReference>
<evidence type="ECO:0000256" key="3">
    <source>
        <dbReference type="ARBA" id="ARBA00022722"/>
    </source>
</evidence>
<dbReference type="GO" id="GO:0046872">
    <property type="term" value="F:metal ion binding"/>
    <property type="evidence" value="ECO:0007669"/>
    <property type="project" value="UniProtKB-KW"/>
</dbReference>
<evidence type="ECO:0000313" key="12">
    <source>
        <dbReference type="EMBL" id="MDR6218989.1"/>
    </source>
</evidence>
<dbReference type="InterPro" id="IPR011545">
    <property type="entry name" value="DEAD/DEAH_box_helicase_dom"/>
</dbReference>
<dbReference type="GO" id="GO:0003724">
    <property type="term" value="F:RNA helicase activity"/>
    <property type="evidence" value="ECO:0007669"/>
    <property type="project" value="TreeGrafter"/>
</dbReference>
<dbReference type="EMBL" id="JAVDQK010000005">
    <property type="protein sequence ID" value="MDR6218989.1"/>
    <property type="molecule type" value="Genomic_DNA"/>
</dbReference>
<dbReference type="SUPFAM" id="SSF109604">
    <property type="entry name" value="HD-domain/PDEase-like"/>
    <property type="match status" value="1"/>
</dbReference>
<evidence type="ECO:0000256" key="2">
    <source>
        <dbReference type="ARBA" id="ARBA00009046"/>
    </source>
</evidence>
<dbReference type="EC" id="3.6.4.-" evidence="12"/>
<dbReference type="Gene3D" id="3.40.50.300">
    <property type="entry name" value="P-loop containing nucleotide triphosphate hydrolases"/>
    <property type="match status" value="2"/>
</dbReference>
<dbReference type="CDD" id="cd09641">
    <property type="entry name" value="Cas3''_I"/>
    <property type="match status" value="1"/>
</dbReference>
<comment type="caution">
    <text evidence="12">The sequence shown here is derived from an EMBL/GenBank/DDBJ whole genome shotgun (WGS) entry which is preliminary data.</text>
</comment>
<gene>
    <name evidence="12" type="ORF">J2Y00_002586</name>
</gene>
<dbReference type="Pfam" id="PF00270">
    <property type="entry name" value="DEAD"/>
    <property type="match status" value="1"/>
</dbReference>
<keyword evidence="9" id="KW-0051">Antiviral defense</keyword>